<protein>
    <recommendedName>
        <fullName evidence="3">Helicase C-terminal domain-containing protein</fullName>
    </recommendedName>
</protein>
<dbReference type="SUPFAM" id="SSF52540">
    <property type="entry name" value="P-loop containing nucleoside triphosphate hydrolases"/>
    <property type="match status" value="1"/>
</dbReference>
<dbReference type="EMBL" id="GL871321">
    <property type="protein sequence ID" value="EGC30545.1"/>
    <property type="molecule type" value="Genomic_DNA"/>
</dbReference>
<dbReference type="Pfam" id="PF00271">
    <property type="entry name" value="Helicase_C"/>
    <property type="match status" value="1"/>
</dbReference>
<dbReference type="SMART" id="SM00490">
    <property type="entry name" value="HELICc"/>
    <property type="match status" value="1"/>
</dbReference>
<dbReference type="RefSeq" id="XP_003292940.1">
    <property type="nucleotide sequence ID" value="XM_003292892.1"/>
</dbReference>
<dbReference type="PANTHER" id="PTHR18934:SF221">
    <property type="entry name" value="ATP-DEPENDENT RNA HELICASE DHX34-RELATED"/>
    <property type="match status" value="1"/>
</dbReference>
<keyword evidence="2" id="KW-0067">ATP-binding</keyword>
<reference evidence="5" key="1">
    <citation type="journal article" date="2011" name="Genome Biol.">
        <title>Comparative genomics of the social amoebae Dictyostelium discoideum and Dictyostelium purpureum.</title>
        <authorList>
            <consortium name="US DOE Joint Genome Institute (JGI-PGF)"/>
            <person name="Sucgang R."/>
            <person name="Kuo A."/>
            <person name="Tian X."/>
            <person name="Salerno W."/>
            <person name="Parikh A."/>
            <person name="Feasley C.L."/>
            <person name="Dalin E."/>
            <person name="Tu H."/>
            <person name="Huang E."/>
            <person name="Barry K."/>
            <person name="Lindquist E."/>
            <person name="Shapiro H."/>
            <person name="Bruce D."/>
            <person name="Schmutz J."/>
            <person name="Salamov A."/>
            <person name="Fey P."/>
            <person name="Gaudet P."/>
            <person name="Anjard C."/>
            <person name="Babu M.M."/>
            <person name="Basu S."/>
            <person name="Bushmanova Y."/>
            <person name="van der Wel H."/>
            <person name="Katoh-Kurasawa M."/>
            <person name="Dinh C."/>
            <person name="Coutinho P.M."/>
            <person name="Saito T."/>
            <person name="Elias M."/>
            <person name="Schaap P."/>
            <person name="Kay R.R."/>
            <person name="Henrissat B."/>
            <person name="Eichinger L."/>
            <person name="Rivero F."/>
            <person name="Putnam N.H."/>
            <person name="West C.M."/>
            <person name="Loomis W.F."/>
            <person name="Chisholm R.L."/>
            <person name="Shaulsky G."/>
            <person name="Strassmann J.E."/>
            <person name="Queller D.C."/>
            <person name="Kuspa A."/>
            <person name="Grigoriev I.V."/>
        </authorList>
    </citation>
    <scope>NUCLEOTIDE SEQUENCE [LARGE SCALE GENOMIC DNA]</scope>
    <source>
        <strain evidence="5">QSDP1</strain>
    </source>
</reference>
<evidence type="ECO:0000313" key="5">
    <source>
        <dbReference type="Proteomes" id="UP000001064"/>
    </source>
</evidence>
<name>F0ZZU0_DICPU</name>
<accession>F0ZZU0</accession>
<sequence length="210" mass="23765">MNKELWKNLKIIVTSASLDTKLFLNYLNNCPLVEIPGKTFPVQLFNLNLSNSDQNIVNSVVSKAIELFKFKGGDILCFLTGQEEVEKAKARFDQMYINNFKPNECSQEPISLCLYGKQLPEDQKKVFEATPKNKRKVIFSTDVAETSITIDGLEFVIDSGLTKSNIYDSQRNTMSLKVHRISKSSADQRKGRAGRTGPGICYRLYSSNEY</sequence>
<dbReference type="AlphaFoldDB" id="F0ZZU0"/>
<dbReference type="VEuPathDB" id="AmoebaDB:DICPUDRAFT_41326"/>
<dbReference type="GeneID" id="10510329"/>
<gene>
    <name evidence="4" type="ORF">DICPUDRAFT_41326</name>
</gene>
<evidence type="ECO:0000313" key="4">
    <source>
        <dbReference type="EMBL" id="EGC30545.1"/>
    </source>
</evidence>
<keyword evidence="5" id="KW-1185">Reference proteome</keyword>
<evidence type="ECO:0000259" key="3">
    <source>
        <dbReference type="PROSITE" id="PS51194"/>
    </source>
</evidence>
<dbReference type="OMA" id="QRAGHAC"/>
<organism evidence="4 5">
    <name type="scientific">Dictyostelium purpureum</name>
    <name type="common">Slime mold</name>
    <dbReference type="NCBI Taxonomy" id="5786"/>
    <lineage>
        <taxon>Eukaryota</taxon>
        <taxon>Amoebozoa</taxon>
        <taxon>Evosea</taxon>
        <taxon>Eumycetozoa</taxon>
        <taxon>Dictyostelia</taxon>
        <taxon>Dictyosteliales</taxon>
        <taxon>Dictyosteliaceae</taxon>
        <taxon>Dictyostelium</taxon>
    </lineage>
</organism>
<evidence type="ECO:0000256" key="1">
    <source>
        <dbReference type="ARBA" id="ARBA00022801"/>
    </source>
</evidence>
<dbReference type="PROSITE" id="PS51194">
    <property type="entry name" value="HELICASE_CTER"/>
    <property type="match status" value="1"/>
</dbReference>
<keyword evidence="1" id="KW-0378">Hydrolase</keyword>
<dbReference type="GO" id="GO:0016787">
    <property type="term" value="F:hydrolase activity"/>
    <property type="evidence" value="ECO:0007669"/>
    <property type="project" value="UniProtKB-KW"/>
</dbReference>
<dbReference type="GO" id="GO:0004386">
    <property type="term" value="F:helicase activity"/>
    <property type="evidence" value="ECO:0007669"/>
    <property type="project" value="UniProtKB-KW"/>
</dbReference>
<evidence type="ECO:0000256" key="2">
    <source>
        <dbReference type="ARBA" id="ARBA00022806"/>
    </source>
</evidence>
<feature type="domain" description="Helicase C-terminal" evidence="3">
    <location>
        <begin position="60"/>
        <end position="210"/>
    </location>
</feature>
<keyword evidence="2" id="KW-0347">Helicase</keyword>
<dbReference type="Proteomes" id="UP000001064">
    <property type="component" value="Unassembled WGS sequence"/>
</dbReference>
<dbReference type="PANTHER" id="PTHR18934">
    <property type="entry name" value="ATP-DEPENDENT RNA HELICASE"/>
    <property type="match status" value="1"/>
</dbReference>
<feature type="non-terminal residue" evidence="4">
    <location>
        <position position="210"/>
    </location>
</feature>
<dbReference type="eggNOG" id="KOG0922">
    <property type="taxonomic scope" value="Eukaryota"/>
</dbReference>
<proteinExistence type="predicted"/>
<dbReference type="CDD" id="cd18791">
    <property type="entry name" value="SF2_C_RHA"/>
    <property type="match status" value="1"/>
</dbReference>
<dbReference type="InParanoid" id="F0ZZU0"/>
<dbReference type="STRING" id="5786.F0ZZU0"/>
<dbReference type="OrthoDB" id="10253254at2759"/>
<dbReference type="KEGG" id="dpp:DICPUDRAFT_41326"/>
<dbReference type="Gene3D" id="3.40.50.300">
    <property type="entry name" value="P-loop containing nucleotide triphosphate hydrolases"/>
    <property type="match status" value="2"/>
</dbReference>
<keyword evidence="2" id="KW-0547">Nucleotide-binding</keyword>
<dbReference type="InterPro" id="IPR001650">
    <property type="entry name" value="Helicase_C-like"/>
</dbReference>
<dbReference type="InterPro" id="IPR027417">
    <property type="entry name" value="P-loop_NTPase"/>
</dbReference>